<keyword evidence="2" id="KW-1133">Transmembrane helix</keyword>
<feature type="compositionally biased region" description="Polar residues" evidence="1">
    <location>
        <begin position="51"/>
        <end position="65"/>
    </location>
</feature>
<evidence type="ECO:0000256" key="1">
    <source>
        <dbReference type="SAM" id="MobiDB-lite"/>
    </source>
</evidence>
<sequence length="408" mass="46537">MNTRSSTETPPDWTDLNSNTKAGLFQILKELKIAPPQNADRDQLVRLIRQKLTSPRLSPYKSTGMLTRPADNLIPNSDDDDIPAQESVEPEDDENDTDFEVPPMESESVSQNTIQEEPEGKVEEPKQPERVPTPPKSEDKKIEEPVEPEHRIYSPTRTIKTPERSVLFPSSQPLPPPKEQVRPSSIRQSNARVRNDGNPEEVDDAIFTNSYLRWVRRPVIILAGFILLLLALLLLLIALRPSRRSVLHANIDWLSNVSYRNKHCLQETQYTRAELFNLYNLTEEEFNQYAYEDGERVFAKDTRIGVVCKMIYAGDKYPVAAGIIIVIIVVAIHLYICKISRVGNHLIRSLVRDQSCDLDTLLVDEAGEMLPHEVAERLGINASDDYYIDPRDTIYELTRAQKAKKNKK</sequence>
<feature type="compositionally biased region" description="Basic and acidic residues" evidence="1">
    <location>
        <begin position="136"/>
        <end position="152"/>
    </location>
</feature>
<evidence type="ECO:0000256" key="2">
    <source>
        <dbReference type="SAM" id="Phobius"/>
    </source>
</evidence>
<feature type="compositionally biased region" description="Polar residues" evidence="1">
    <location>
        <begin position="182"/>
        <end position="192"/>
    </location>
</feature>
<name>A2E0T2_TRIV3</name>
<organism evidence="3 4">
    <name type="scientific">Trichomonas vaginalis (strain ATCC PRA-98 / G3)</name>
    <dbReference type="NCBI Taxonomy" id="412133"/>
    <lineage>
        <taxon>Eukaryota</taxon>
        <taxon>Metamonada</taxon>
        <taxon>Parabasalia</taxon>
        <taxon>Trichomonadida</taxon>
        <taxon>Trichomonadidae</taxon>
        <taxon>Trichomonas</taxon>
    </lineage>
</organism>
<keyword evidence="4" id="KW-1185">Reference proteome</keyword>
<feature type="transmembrane region" description="Helical" evidence="2">
    <location>
        <begin position="219"/>
        <end position="239"/>
    </location>
</feature>
<proteinExistence type="predicted"/>
<feature type="region of interest" description="Disordered" evidence="1">
    <location>
        <begin position="50"/>
        <end position="199"/>
    </location>
</feature>
<keyword evidence="2" id="KW-0472">Membrane</keyword>
<evidence type="ECO:0000313" key="3">
    <source>
        <dbReference type="EMBL" id="EAY13687.1"/>
    </source>
</evidence>
<reference evidence="3" key="1">
    <citation type="submission" date="2006-10" db="EMBL/GenBank/DDBJ databases">
        <authorList>
            <person name="Amadeo P."/>
            <person name="Zhao Q."/>
            <person name="Wortman J."/>
            <person name="Fraser-Liggett C."/>
            <person name="Carlton J."/>
        </authorList>
    </citation>
    <scope>NUCLEOTIDE SEQUENCE</scope>
    <source>
        <strain evidence="3">G3</strain>
    </source>
</reference>
<dbReference type="AlphaFoldDB" id="A2E0T2"/>
<feature type="compositionally biased region" description="Acidic residues" evidence="1">
    <location>
        <begin position="77"/>
        <end position="99"/>
    </location>
</feature>
<reference evidence="3" key="2">
    <citation type="journal article" date="2007" name="Science">
        <title>Draft genome sequence of the sexually transmitted pathogen Trichomonas vaginalis.</title>
        <authorList>
            <person name="Carlton J.M."/>
            <person name="Hirt R.P."/>
            <person name="Silva J.C."/>
            <person name="Delcher A.L."/>
            <person name="Schatz M."/>
            <person name="Zhao Q."/>
            <person name="Wortman J.R."/>
            <person name="Bidwell S.L."/>
            <person name="Alsmark U.C.M."/>
            <person name="Besteiro S."/>
            <person name="Sicheritz-Ponten T."/>
            <person name="Noel C.J."/>
            <person name="Dacks J.B."/>
            <person name="Foster P.G."/>
            <person name="Simillion C."/>
            <person name="Van de Peer Y."/>
            <person name="Miranda-Saavedra D."/>
            <person name="Barton G.J."/>
            <person name="Westrop G.D."/>
            <person name="Mueller S."/>
            <person name="Dessi D."/>
            <person name="Fiori P.L."/>
            <person name="Ren Q."/>
            <person name="Paulsen I."/>
            <person name="Zhang H."/>
            <person name="Bastida-Corcuera F.D."/>
            <person name="Simoes-Barbosa A."/>
            <person name="Brown M.T."/>
            <person name="Hayes R.D."/>
            <person name="Mukherjee M."/>
            <person name="Okumura C.Y."/>
            <person name="Schneider R."/>
            <person name="Smith A.J."/>
            <person name="Vanacova S."/>
            <person name="Villalvazo M."/>
            <person name="Haas B.J."/>
            <person name="Pertea M."/>
            <person name="Feldblyum T.V."/>
            <person name="Utterback T.R."/>
            <person name="Shu C.L."/>
            <person name="Osoegawa K."/>
            <person name="de Jong P.J."/>
            <person name="Hrdy I."/>
            <person name="Horvathova L."/>
            <person name="Zubacova Z."/>
            <person name="Dolezal P."/>
            <person name="Malik S.B."/>
            <person name="Logsdon J.M. Jr."/>
            <person name="Henze K."/>
            <person name="Gupta A."/>
            <person name="Wang C.C."/>
            <person name="Dunne R.L."/>
            <person name="Upcroft J.A."/>
            <person name="Upcroft P."/>
            <person name="White O."/>
            <person name="Salzberg S.L."/>
            <person name="Tang P."/>
            <person name="Chiu C.-H."/>
            <person name="Lee Y.-S."/>
            <person name="Embley T.M."/>
            <person name="Coombs G.H."/>
            <person name="Mottram J.C."/>
            <person name="Tachezy J."/>
            <person name="Fraser-Liggett C.M."/>
            <person name="Johnson P.J."/>
        </authorList>
    </citation>
    <scope>NUCLEOTIDE SEQUENCE [LARGE SCALE GENOMIC DNA]</scope>
    <source>
        <strain evidence="3">G3</strain>
    </source>
</reference>
<evidence type="ECO:0000313" key="4">
    <source>
        <dbReference type="Proteomes" id="UP000001542"/>
    </source>
</evidence>
<dbReference type="OrthoDB" id="10683553at2759"/>
<dbReference type="KEGG" id="tva:4771667"/>
<dbReference type="RefSeq" id="XP_001325910.1">
    <property type="nucleotide sequence ID" value="XM_001325875.1"/>
</dbReference>
<accession>A2E0T2</accession>
<dbReference type="InParanoid" id="A2E0T2"/>
<gene>
    <name evidence="3" type="ORF">TVAG_371600</name>
</gene>
<evidence type="ECO:0008006" key="5">
    <source>
        <dbReference type="Google" id="ProtNLM"/>
    </source>
</evidence>
<dbReference type="EMBL" id="DS113281">
    <property type="protein sequence ID" value="EAY13687.1"/>
    <property type="molecule type" value="Genomic_DNA"/>
</dbReference>
<dbReference type="Proteomes" id="UP000001542">
    <property type="component" value="Unassembled WGS sequence"/>
</dbReference>
<protein>
    <recommendedName>
        <fullName evidence="5">LEM domain-containing protein</fullName>
    </recommendedName>
</protein>
<dbReference type="VEuPathDB" id="TrichDB:TVAGG3_0325510"/>
<feature type="compositionally biased region" description="Basic and acidic residues" evidence="1">
    <location>
        <begin position="118"/>
        <end position="129"/>
    </location>
</feature>
<dbReference type="SMR" id="A2E0T2"/>
<dbReference type="VEuPathDB" id="TrichDB:TVAG_371600"/>
<keyword evidence="2" id="KW-0812">Transmembrane</keyword>
<feature type="transmembrane region" description="Helical" evidence="2">
    <location>
        <begin position="317"/>
        <end position="336"/>
    </location>
</feature>